<gene>
    <name evidence="1" type="ORF">AEth_01026</name>
</gene>
<name>A0A8B3S210_9EURY</name>
<evidence type="ECO:0000313" key="1">
    <source>
        <dbReference type="EMBL" id="RZB29515.1"/>
    </source>
</evidence>
<organism evidence="1 2">
    <name type="scientific">Candidatus Argoarchaeum ethanivorans</name>
    <dbReference type="NCBI Taxonomy" id="2608793"/>
    <lineage>
        <taxon>Archaea</taxon>
        <taxon>Methanobacteriati</taxon>
        <taxon>Methanobacteriota</taxon>
        <taxon>Stenosarchaea group</taxon>
        <taxon>Methanomicrobia</taxon>
        <taxon>Methanosarcinales</taxon>
        <taxon>Methanosarcinales incertae sedis</taxon>
        <taxon>GOM Arc I cluster</taxon>
        <taxon>Candidatus Argoarchaeum</taxon>
    </lineage>
</organism>
<proteinExistence type="predicted"/>
<reference evidence="2" key="1">
    <citation type="submission" date="2019-01" db="EMBL/GenBank/DDBJ databases">
        <title>Anaerobic oxidation of ethane by archaea from a marine hydrocarbon seep.</title>
        <authorList>
            <person name="Musat F."/>
        </authorList>
    </citation>
    <scope>NUCLEOTIDE SEQUENCE [LARGE SCALE GENOMIC DNA]</scope>
</reference>
<dbReference type="EMBL" id="RPGO01000025">
    <property type="protein sequence ID" value="RZB29515.1"/>
    <property type="molecule type" value="Genomic_DNA"/>
</dbReference>
<evidence type="ECO:0000313" key="2">
    <source>
        <dbReference type="Proteomes" id="UP000291831"/>
    </source>
</evidence>
<accession>A0A8B3S210</accession>
<dbReference type="Proteomes" id="UP000291831">
    <property type="component" value="Unassembled WGS sequence"/>
</dbReference>
<protein>
    <submittedName>
        <fullName evidence="1">Uncharacterized protein</fullName>
    </submittedName>
</protein>
<comment type="caution">
    <text evidence="1">The sequence shown here is derived from an EMBL/GenBank/DDBJ whole genome shotgun (WGS) entry which is preliminary data.</text>
</comment>
<sequence length="76" mass="8483">MDKNGPAAIRTQDLTVISRALHLAKLQARCREMKQAVLYLSFPFGRGCKLIGCWHCFGLVVYSDVTPPSFTNKQAL</sequence>
<dbReference type="AlphaFoldDB" id="A0A8B3S210"/>